<dbReference type="PROSITE" id="PS50262">
    <property type="entry name" value="G_PROTEIN_RECEP_F1_2"/>
    <property type="match status" value="1"/>
</dbReference>
<evidence type="ECO:0000256" key="5">
    <source>
        <dbReference type="RuleBase" id="RU000688"/>
    </source>
</evidence>
<feature type="signal peptide" evidence="7">
    <location>
        <begin position="1"/>
        <end position="22"/>
    </location>
</feature>
<dbReference type="SUPFAM" id="SSF81321">
    <property type="entry name" value="Family A G protein-coupled receptor-like"/>
    <property type="match status" value="1"/>
</dbReference>
<dbReference type="PROSITE" id="PS00237">
    <property type="entry name" value="G_PROTEIN_RECEP_F1_1"/>
    <property type="match status" value="1"/>
</dbReference>
<evidence type="ECO:0000256" key="2">
    <source>
        <dbReference type="ARBA" id="ARBA00022692"/>
    </source>
</evidence>
<gene>
    <name evidence="9" type="ORF">PLOB_00017104</name>
</gene>
<keyword evidence="2 5" id="KW-0812">Transmembrane</keyword>
<evidence type="ECO:0000256" key="1">
    <source>
        <dbReference type="ARBA" id="ARBA00004370"/>
    </source>
</evidence>
<evidence type="ECO:0000256" key="6">
    <source>
        <dbReference type="SAM" id="Phobius"/>
    </source>
</evidence>
<dbReference type="InterPro" id="IPR017452">
    <property type="entry name" value="GPCR_Rhodpsn_7TM"/>
</dbReference>
<feature type="transmembrane region" description="Helical" evidence="6">
    <location>
        <begin position="176"/>
        <end position="198"/>
    </location>
</feature>
<comment type="similarity">
    <text evidence="5">Belongs to the G-protein coupled receptor 1 family.</text>
</comment>
<dbReference type="PRINTS" id="PR00237">
    <property type="entry name" value="GPCRRHODOPSN"/>
</dbReference>
<accession>A0ABN8R867</accession>
<dbReference type="Pfam" id="PF00001">
    <property type="entry name" value="7tm_1"/>
    <property type="match status" value="1"/>
</dbReference>
<keyword evidence="7" id="KW-0732">Signal</keyword>
<feature type="transmembrane region" description="Helical" evidence="6">
    <location>
        <begin position="260"/>
        <end position="282"/>
    </location>
</feature>
<dbReference type="InterPro" id="IPR000276">
    <property type="entry name" value="GPCR_Rhodpsn"/>
</dbReference>
<feature type="transmembrane region" description="Helical" evidence="6">
    <location>
        <begin position="354"/>
        <end position="374"/>
    </location>
</feature>
<dbReference type="Gene3D" id="1.20.1070.10">
    <property type="entry name" value="Rhodopsin 7-helix transmembrane proteins"/>
    <property type="match status" value="1"/>
</dbReference>
<evidence type="ECO:0000313" key="10">
    <source>
        <dbReference type="Proteomes" id="UP001159405"/>
    </source>
</evidence>
<keyword evidence="5" id="KW-0675">Receptor</keyword>
<keyword evidence="4 6" id="KW-0472">Membrane</keyword>
<feature type="transmembrane region" description="Helical" evidence="6">
    <location>
        <begin position="210"/>
        <end position="239"/>
    </location>
</feature>
<dbReference type="CDD" id="cd00637">
    <property type="entry name" value="7tm_classA_rhodopsin-like"/>
    <property type="match status" value="1"/>
</dbReference>
<evidence type="ECO:0000256" key="4">
    <source>
        <dbReference type="ARBA" id="ARBA00023136"/>
    </source>
</evidence>
<dbReference type="SMART" id="SM01381">
    <property type="entry name" value="7TM_GPCR_Srsx"/>
    <property type="match status" value="1"/>
</dbReference>
<protein>
    <recommendedName>
        <fullName evidence="8">G-protein coupled receptors family 1 profile domain-containing protein</fullName>
    </recommendedName>
</protein>
<feature type="transmembrane region" description="Helical" evidence="6">
    <location>
        <begin position="394"/>
        <end position="413"/>
    </location>
</feature>
<comment type="caution">
    <text evidence="9">The sequence shown here is derived from an EMBL/GenBank/DDBJ whole genome shotgun (WGS) entry which is preliminary data.</text>
</comment>
<dbReference type="Proteomes" id="UP001159405">
    <property type="component" value="Unassembled WGS sequence"/>
</dbReference>
<dbReference type="EMBL" id="CALNXK010000202">
    <property type="protein sequence ID" value="CAH3175595.1"/>
    <property type="molecule type" value="Genomic_DNA"/>
</dbReference>
<feature type="domain" description="G-protein coupled receptors family 1 profile" evidence="8">
    <location>
        <begin position="156"/>
        <end position="410"/>
    </location>
</feature>
<evidence type="ECO:0000256" key="7">
    <source>
        <dbReference type="SAM" id="SignalP"/>
    </source>
</evidence>
<dbReference type="PANTHER" id="PTHR45698:SF1">
    <property type="entry name" value="TRACE AMINE-ASSOCIATED RECEPTOR 13C-LIKE"/>
    <property type="match status" value="1"/>
</dbReference>
<keyword evidence="5" id="KW-0297">G-protein coupled receptor</keyword>
<evidence type="ECO:0000256" key="3">
    <source>
        <dbReference type="ARBA" id="ARBA00022989"/>
    </source>
</evidence>
<proteinExistence type="inferred from homology"/>
<evidence type="ECO:0000259" key="8">
    <source>
        <dbReference type="PROSITE" id="PS50262"/>
    </source>
</evidence>
<keyword evidence="10" id="KW-1185">Reference proteome</keyword>
<keyword evidence="5" id="KW-0807">Transducer</keyword>
<feature type="transmembrane region" description="Helical" evidence="6">
    <location>
        <begin position="144"/>
        <end position="164"/>
    </location>
</feature>
<keyword evidence="3 6" id="KW-1133">Transmembrane helix</keyword>
<name>A0ABN8R867_9CNID</name>
<dbReference type="PANTHER" id="PTHR45698">
    <property type="entry name" value="TRACE AMINE-ASSOCIATED RECEPTOR 19N-RELATED"/>
    <property type="match status" value="1"/>
</dbReference>
<comment type="subcellular location">
    <subcellularLocation>
        <location evidence="1">Membrane</location>
    </subcellularLocation>
</comment>
<organism evidence="9 10">
    <name type="scientific">Porites lobata</name>
    <dbReference type="NCBI Taxonomy" id="104759"/>
    <lineage>
        <taxon>Eukaryota</taxon>
        <taxon>Metazoa</taxon>
        <taxon>Cnidaria</taxon>
        <taxon>Anthozoa</taxon>
        <taxon>Hexacorallia</taxon>
        <taxon>Scleractinia</taxon>
        <taxon>Fungiina</taxon>
        <taxon>Poritidae</taxon>
        <taxon>Porites</taxon>
    </lineage>
</organism>
<evidence type="ECO:0000313" key="9">
    <source>
        <dbReference type="EMBL" id="CAH3175595.1"/>
    </source>
</evidence>
<feature type="transmembrane region" description="Helical" evidence="6">
    <location>
        <begin position="302"/>
        <end position="324"/>
    </location>
</feature>
<sequence>MSSRCIVFTIVILALCCRYVCSIDAEHRAAHDRVLECISKGANTDKMGCKLPFETVICDAFKMMNQCLTKPFVSTTTHSSEILDYFRAYQLQRVILIKKSKMCQKLPPYKKLKNLVNKSGVLEKRKLQSVGYKMKSVEYICLNVAFFIMVLMDLAGNTLVILVIRLNKSMRTPMNMLLLNLAVADMVVAVFVAIQFVIGPTFEHPSGTTGLWLCKFITGGTMTWSAAAVSVGNLVAISIERYHAVVQPLASRSTLTKTKLKLIIFGCWLFGFVWNVPLFAVMTYRADLETCGEQWPGQIFPIVYSFGWSVVAGIVPISLMSYLYSRVVYKLWFEVTPAVPSTSAKKASLSKKKATIAVITVSLIYAICWVPVLVMYCLAQSLPNMMVLSHQHKVTILLAMFNSSINPVVYSFTSARFRKHLGKLLRCKCYSNNSEKQLKPLAQRSQPTASDGM</sequence>
<feature type="chain" id="PRO_5045511660" description="G-protein coupled receptors family 1 profile domain-containing protein" evidence="7">
    <location>
        <begin position="23"/>
        <end position="453"/>
    </location>
</feature>
<reference evidence="9 10" key="1">
    <citation type="submission" date="2022-05" db="EMBL/GenBank/DDBJ databases">
        <authorList>
            <consortium name="Genoscope - CEA"/>
            <person name="William W."/>
        </authorList>
    </citation>
    <scope>NUCLEOTIDE SEQUENCE [LARGE SCALE GENOMIC DNA]</scope>
</reference>